<dbReference type="SUPFAM" id="SSF50814">
    <property type="entry name" value="Lipocalins"/>
    <property type="match status" value="1"/>
</dbReference>
<evidence type="ECO:0000313" key="1">
    <source>
        <dbReference type="EMBL" id="GEN44314.1"/>
    </source>
</evidence>
<dbReference type="InterPro" id="IPR015231">
    <property type="entry name" value="DUF1934"/>
</dbReference>
<dbReference type="Proteomes" id="UP000321440">
    <property type="component" value="Unassembled WGS sequence"/>
</dbReference>
<evidence type="ECO:0008006" key="3">
    <source>
        <dbReference type="Google" id="ProtNLM"/>
    </source>
</evidence>
<protein>
    <recommendedName>
        <fullName evidence="3">DUF1934 domain-containing protein</fullName>
    </recommendedName>
</protein>
<dbReference type="Gene3D" id="2.40.128.20">
    <property type="match status" value="1"/>
</dbReference>
<proteinExistence type="predicted"/>
<dbReference type="EMBL" id="BJYA01000001">
    <property type="protein sequence ID" value="GEN44314.1"/>
    <property type="molecule type" value="Genomic_DNA"/>
</dbReference>
<evidence type="ECO:0000313" key="2">
    <source>
        <dbReference type="Proteomes" id="UP000321440"/>
    </source>
</evidence>
<dbReference type="Pfam" id="PF09148">
    <property type="entry name" value="DUF1934"/>
    <property type="match status" value="1"/>
</dbReference>
<dbReference type="InterPro" id="IPR012674">
    <property type="entry name" value="Calycin"/>
</dbReference>
<reference evidence="1 2" key="1">
    <citation type="submission" date="2019-07" db="EMBL/GenBank/DDBJ databases">
        <title>Whole genome shotgun sequence of Alkalibacillus haloalkaliphilus NBRC 103110.</title>
        <authorList>
            <person name="Hosoyama A."/>
            <person name="Uohara A."/>
            <person name="Ohji S."/>
            <person name="Ichikawa N."/>
        </authorList>
    </citation>
    <scope>NUCLEOTIDE SEQUENCE [LARGE SCALE GENOMIC DNA]</scope>
    <source>
        <strain evidence="1 2">NBRC 103110</strain>
    </source>
</reference>
<sequence>MSNQVLNVDISVDTEIKDPNGTEEVISRQEKGSYIQRGSLHLIKYKEEMEEVGVVHTTVIITGEKITLKREGPVKMHQVFRIGANTESIYRHPYGQFRMETRTNRMEYYKGEGNRSGKIFIQYEVVLNEDEPREHTLEMKFKEEDA</sequence>
<name>A0A511VZP5_9BACI</name>
<accession>A0A511VZP5</accession>
<dbReference type="OrthoDB" id="2352933at2"/>
<gene>
    <name evidence="1" type="ORF">AHA02nite_00900</name>
</gene>
<dbReference type="RefSeq" id="WP_017186178.1">
    <property type="nucleotide sequence ID" value="NZ_BJYA01000001.1"/>
</dbReference>
<comment type="caution">
    <text evidence="1">The sequence shown here is derived from an EMBL/GenBank/DDBJ whole genome shotgun (WGS) entry which is preliminary data.</text>
</comment>
<organism evidence="1 2">
    <name type="scientific">Alkalibacillus haloalkaliphilus</name>
    <dbReference type="NCBI Taxonomy" id="94136"/>
    <lineage>
        <taxon>Bacteria</taxon>
        <taxon>Bacillati</taxon>
        <taxon>Bacillota</taxon>
        <taxon>Bacilli</taxon>
        <taxon>Bacillales</taxon>
        <taxon>Bacillaceae</taxon>
        <taxon>Alkalibacillus</taxon>
    </lineage>
</organism>
<keyword evidence="2" id="KW-1185">Reference proteome</keyword>
<dbReference type="AlphaFoldDB" id="A0A511VZP5"/>